<dbReference type="Proteomes" id="UP000007819">
    <property type="component" value="Chromosome A1"/>
</dbReference>
<dbReference type="AlphaFoldDB" id="A0A8R2JQH3"/>
<dbReference type="EnsemblMetazoa" id="XM_029488205.1">
    <property type="protein sequence ID" value="XP_029344065.1"/>
    <property type="gene ID" value="LOC100574808"/>
</dbReference>
<dbReference type="GeneID" id="100574808"/>
<sequence length="88" mass="10440">MVLTVSLVHIFQQPFQTIKTYYNQIRQKDDVVKISELIDAHIEILIEEECWYDEKGQKFWARTRNLSWSEIATLSNIITLSITPNPTW</sequence>
<organism evidence="1 2">
    <name type="scientific">Acyrthosiphon pisum</name>
    <name type="common">Pea aphid</name>
    <dbReference type="NCBI Taxonomy" id="7029"/>
    <lineage>
        <taxon>Eukaryota</taxon>
        <taxon>Metazoa</taxon>
        <taxon>Ecdysozoa</taxon>
        <taxon>Arthropoda</taxon>
        <taxon>Hexapoda</taxon>
        <taxon>Insecta</taxon>
        <taxon>Pterygota</taxon>
        <taxon>Neoptera</taxon>
        <taxon>Paraneoptera</taxon>
        <taxon>Hemiptera</taxon>
        <taxon>Sternorrhyncha</taxon>
        <taxon>Aphidomorpha</taxon>
        <taxon>Aphidoidea</taxon>
        <taxon>Aphididae</taxon>
        <taxon>Macrosiphini</taxon>
        <taxon>Acyrthosiphon</taxon>
    </lineage>
</organism>
<accession>A0A8R2JQH3</accession>
<dbReference type="OrthoDB" id="407630at2759"/>
<reference evidence="1" key="2">
    <citation type="submission" date="2022-06" db="UniProtKB">
        <authorList>
            <consortium name="EnsemblMetazoa"/>
        </authorList>
    </citation>
    <scope>IDENTIFICATION</scope>
</reference>
<name>A0A8R2JQH3_ACYPI</name>
<protein>
    <submittedName>
        <fullName evidence="1">Uncharacterized protein</fullName>
    </submittedName>
</protein>
<evidence type="ECO:0000313" key="1">
    <source>
        <dbReference type="EnsemblMetazoa" id="XP_029344065.1"/>
    </source>
</evidence>
<dbReference type="RefSeq" id="XP_029344065.1">
    <property type="nucleotide sequence ID" value="XM_029488205.1"/>
</dbReference>
<reference evidence="2" key="1">
    <citation type="submission" date="2010-06" db="EMBL/GenBank/DDBJ databases">
        <authorList>
            <person name="Jiang H."/>
            <person name="Abraham K."/>
            <person name="Ali S."/>
            <person name="Alsbrooks S.L."/>
            <person name="Anim B.N."/>
            <person name="Anosike U.S."/>
            <person name="Attaway T."/>
            <person name="Bandaranaike D.P."/>
            <person name="Battles P.K."/>
            <person name="Bell S.N."/>
            <person name="Bell A.V."/>
            <person name="Beltran B."/>
            <person name="Bickham C."/>
            <person name="Bustamante Y."/>
            <person name="Caleb T."/>
            <person name="Canada A."/>
            <person name="Cardenas V."/>
            <person name="Carter K."/>
            <person name="Chacko J."/>
            <person name="Chandrabose M.N."/>
            <person name="Chavez D."/>
            <person name="Chavez A."/>
            <person name="Chen L."/>
            <person name="Chu H.-S."/>
            <person name="Claassen K.J."/>
            <person name="Cockrell R."/>
            <person name="Collins M."/>
            <person name="Cooper J.A."/>
            <person name="Cree A."/>
            <person name="Curry S.M."/>
            <person name="Da Y."/>
            <person name="Dao M.D."/>
            <person name="Das B."/>
            <person name="Davila M.-L."/>
            <person name="Davy-Carroll L."/>
            <person name="Denson S."/>
            <person name="Dinh H."/>
            <person name="Ebong V.E."/>
            <person name="Edwards J.R."/>
            <person name="Egan A."/>
            <person name="El-Daye J."/>
            <person name="Escobedo L."/>
            <person name="Fernandez S."/>
            <person name="Fernando P.R."/>
            <person name="Flagg N."/>
            <person name="Forbes L.D."/>
            <person name="Fowler R.G."/>
            <person name="Fu Q."/>
            <person name="Gabisi R.A."/>
            <person name="Ganer J."/>
            <person name="Garbino Pronczuk A."/>
            <person name="Garcia R.M."/>
            <person name="Garner T."/>
            <person name="Garrett T.E."/>
            <person name="Gonzalez D.A."/>
            <person name="Hamid H."/>
            <person name="Hawkins E.S."/>
            <person name="Hirani K."/>
            <person name="Hogues M.E."/>
            <person name="Hollins B."/>
            <person name="Hsiao C.-H."/>
            <person name="Jabil R."/>
            <person name="James M.L."/>
            <person name="Jhangiani S.N."/>
            <person name="Johnson B."/>
            <person name="Johnson Q."/>
            <person name="Joshi V."/>
            <person name="Kalu J.B."/>
            <person name="Kam C."/>
            <person name="Kashfia A."/>
            <person name="Keebler J."/>
            <person name="Kisamo H."/>
            <person name="Kovar C.L."/>
            <person name="Lago L.A."/>
            <person name="Lai C.-Y."/>
            <person name="Laidlaw J."/>
            <person name="Lara F."/>
            <person name="Le T.-K."/>
            <person name="Lee S.L."/>
            <person name="Legall F.H."/>
            <person name="Lemon S.J."/>
            <person name="Lewis L.R."/>
            <person name="Li B."/>
            <person name="Liu Y."/>
            <person name="Liu Y.-S."/>
            <person name="Lopez J."/>
            <person name="Lozado R.J."/>
            <person name="Lu J."/>
            <person name="Madu R.C."/>
            <person name="Maheshwari M."/>
            <person name="Maheshwari R."/>
            <person name="Malloy K."/>
            <person name="Martinez E."/>
            <person name="Mathew T."/>
            <person name="Mercado I.C."/>
            <person name="Mercado C."/>
            <person name="Meyer B."/>
            <person name="Montgomery K."/>
            <person name="Morgan M.B."/>
            <person name="Munidasa M."/>
            <person name="Nazareth L.V."/>
            <person name="Nelson J."/>
            <person name="Ng B.M."/>
            <person name="Nguyen N.B."/>
            <person name="Nguyen P.Q."/>
            <person name="Nguyen T."/>
            <person name="Obregon M."/>
            <person name="Okwuonu G.O."/>
            <person name="Onwere C.G."/>
            <person name="Orozco G."/>
            <person name="Parra A."/>
            <person name="Patel S."/>
            <person name="Patil S."/>
            <person name="Perez A."/>
            <person name="Perez Y."/>
            <person name="Pham C."/>
            <person name="Primus E.L."/>
            <person name="Pu L.-L."/>
            <person name="Puazo M."/>
            <person name="Qin X."/>
            <person name="Quiroz J.B."/>
            <person name="Reese J."/>
            <person name="Richards S."/>
            <person name="Rives C.M."/>
            <person name="Robberts R."/>
            <person name="Ruiz S.J."/>
            <person name="Ruiz M.J."/>
            <person name="Santibanez J."/>
            <person name="Schneider B.W."/>
            <person name="Sisson I."/>
            <person name="Smith M."/>
            <person name="Sodergren E."/>
            <person name="Song X.-Z."/>
            <person name="Song B.B."/>
            <person name="Summersgill H."/>
            <person name="Thelus R."/>
            <person name="Thornton R.D."/>
            <person name="Trejos Z.Y."/>
            <person name="Usmani K."/>
            <person name="Vattathil S."/>
            <person name="Villasana D."/>
            <person name="Walker D.L."/>
            <person name="Wang S."/>
            <person name="Wang K."/>
            <person name="White C.S."/>
            <person name="Williams A.C."/>
            <person name="Williamson J."/>
            <person name="Wilson K."/>
            <person name="Woghiren I.O."/>
            <person name="Woodworth J.R."/>
            <person name="Worley K.C."/>
            <person name="Wright R.A."/>
            <person name="Wu W."/>
            <person name="Young L."/>
            <person name="Zhang L."/>
            <person name="Zhang J."/>
            <person name="Zhu Y."/>
            <person name="Muzny D.M."/>
            <person name="Weinstock G."/>
            <person name="Gibbs R.A."/>
        </authorList>
    </citation>
    <scope>NUCLEOTIDE SEQUENCE [LARGE SCALE GENOMIC DNA]</scope>
    <source>
        <strain evidence="2">LSR1</strain>
    </source>
</reference>
<proteinExistence type="predicted"/>
<evidence type="ECO:0000313" key="2">
    <source>
        <dbReference type="Proteomes" id="UP000007819"/>
    </source>
</evidence>
<keyword evidence="2" id="KW-1185">Reference proteome</keyword>